<accession>A0AAV7PZ48</accession>
<gene>
    <name evidence="7" type="ORF">NDU88_010813</name>
</gene>
<evidence type="ECO:0000256" key="6">
    <source>
        <dbReference type="SAM" id="SignalP"/>
    </source>
</evidence>
<keyword evidence="5" id="KW-1015">Disulfide bond</keyword>
<sequence length="98" mass="10764">MYMLALLAIGLCFAEAGQEAEPETVVTMDGELPGKMEVDAVPAYDAKPDVKSVKFDLMINSSSTSALLRKKRSPAMLDCRFCCWCCPHMDGCGICCWF</sequence>
<evidence type="ECO:0008006" key="9">
    <source>
        <dbReference type="Google" id="ProtNLM"/>
    </source>
</evidence>
<feature type="signal peptide" evidence="6">
    <location>
        <begin position="1"/>
        <end position="16"/>
    </location>
</feature>
<evidence type="ECO:0000313" key="8">
    <source>
        <dbReference type="Proteomes" id="UP001066276"/>
    </source>
</evidence>
<evidence type="ECO:0000313" key="7">
    <source>
        <dbReference type="EMBL" id="KAJ1132504.1"/>
    </source>
</evidence>
<keyword evidence="4" id="KW-0372">Hormone</keyword>
<comment type="caution">
    <text evidence="7">The sequence shown here is derived from an EMBL/GenBank/DDBJ whole genome shotgun (WGS) entry which is preliminary data.</text>
</comment>
<dbReference type="EMBL" id="JANPWB010000011">
    <property type="protein sequence ID" value="KAJ1132504.1"/>
    <property type="molecule type" value="Genomic_DNA"/>
</dbReference>
<name>A0AAV7PZ48_PLEWA</name>
<keyword evidence="8" id="KW-1185">Reference proteome</keyword>
<dbReference type="Pfam" id="PF06446">
    <property type="entry name" value="Hepcidin"/>
    <property type="match status" value="1"/>
</dbReference>
<comment type="subcellular location">
    <subcellularLocation>
        <location evidence="1">Secreted</location>
    </subcellularLocation>
</comment>
<dbReference type="GO" id="GO:0005576">
    <property type="term" value="C:extracellular region"/>
    <property type="evidence" value="ECO:0007669"/>
    <property type="project" value="UniProtKB-SubCell"/>
</dbReference>
<reference evidence="7" key="1">
    <citation type="journal article" date="2022" name="bioRxiv">
        <title>Sequencing and chromosome-scale assembly of the giantPleurodeles waltlgenome.</title>
        <authorList>
            <person name="Brown T."/>
            <person name="Elewa A."/>
            <person name="Iarovenko S."/>
            <person name="Subramanian E."/>
            <person name="Araus A.J."/>
            <person name="Petzold A."/>
            <person name="Susuki M."/>
            <person name="Suzuki K.-i.T."/>
            <person name="Hayashi T."/>
            <person name="Toyoda A."/>
            <person name="Oliveira C."/>
            <person name="Osipova E."/>
            <person name="Leigh N.D."/>
            <person name="Simon A."/>
            <person name="Yun M.H."/>
        </authorList>
    </citation>
    <scope>NUCLEOTIDE SEQUENCE</scope>
    <source>
        <strain evidence="7">20211129_DDA</strain>
        <tissue evidence="7">Liver</tissue>
    </source>
</reference>
<dbReference type="AlphaFoldDB" id="A0AAV7PZ48"/>
<keyword evidence="3" id="KW-0964">Secreted</keyword>
<evidence type="ECO:0000256" key="4">
    <source>
        <dbReference type="ARBA" id="ARBA00022702"/>
    </source>
</evidence>
<organism evidence="7 8">
    <name type="scientific">Pleurodeles waltl</name>
    <name type="common">Iberian ribbed newt</name>
    <dbReference type="NCBI Taxonomy" id="8319"/>
    <lineage>
        <taxon>Eukaryota</taxon>
        <taxon>Metazoa</taxon>
        <taxon>Chordata</taxon>
        <taxon>Craniata</taxon>
        <taxon>Vertebrata</taxon>
        <taxon>Euteleostomi</taxon>
        <taxon>Amphibia</taxon>
        <taxon>Batrachia</taxon>
        <taxon>Caudata</taxon>
        <taxon>Salamandroidea</taxon>
        <taxon>Salamandridae</taxon>
        <taxon>Pleurodelinae</taxon>
        <taxon>Pleurodeles</taxon>
    </lineage>
</organism>
<evidence type="ECO:0000256" key="5">
    <source>
        <dbReference type="ARBA" id="ARBA00023157"/>
    </source>
</evidence>
<evidence type="ECO:0000256" key="2">
    <source>
        <dbReference type="ARBA" id="ARBA00008022"/>
    </source>
</evidence>
<dbReference type="InterPro" id="IPR010500">
    <property type="entry name" value="Hepcidin"/>
</dbReference>
<feature type="chain" id="PRO_5043372714" description="Hepcidin" evidence="6">
    <location>
        <begin position="17"/>
        <end position="98"/>
    </location>
</feature>
<evidence type="ECO:0000256" key="3">
    <source>
        <dbReference type="ARBA" id="ARBA00022525"/>
    </source>
</evidence>
<proteinExistence type="inferred from homology"/>
<evidence type="ECO:0000256" key="1">
    <source>
        <dbReference type="ARBA" id="ARBA00004613"/>
    </source>
</evidence>
<comment type="similarity">
    <text evidence="2">Belongs to the hepcidin family.</text>
</comment>
<dbReference type="GO" id="GO:0005179">
    <property type="term" value="F:hormone activity"/>
    <property type="evidence" value="ECO:0007669"/>
    <property type="project" value="UniProtKB-KW"/>
</dbReference>
<keyword evidence="6" id="KW-0732">Signal</keyword>
<dbReference type="Proteomes" id="UP001066276">
    <property type="component" value="Chromosome 7"/>
</dbReference>
<dbReference type="GO" id="GO:0006879">
    <property type="term" value="P:intracellular iron ion homeostasis"/>
    <property type="evidence" value="ECO:0007669"/>
    <property type="project" value="InterPro"/>
</dbReference>
<protein>
    <recommendedName>
        <fullName evidence="9">Hepcidin</fullName>
    </recommendedName>
</protein>